<feature type="non-terminal residue" evidence="1">
    <location>
        <position position="89"/>
    </location>
</feature>
<sequence length="89" mass="10249">MNDEHASRELVLGYGHPWPSEFFLLRQQSSRRHGILCRRGSVTAMDGYKTERQKRATSKKPSVRWVSWATTVNSALEQSAMTLTCPRRI</sequence>
<dbReference type="EMBL" id="JAHFYH010000001">
    <property type="protein sequence ID" value="KAH0237787.1"/>
    <property type="molecule type" value="Genomic_DNA"/>
</dbReference>
<name>A0A9P8KCF5_AURME</name>
<proteinExistence type="predicted"/>
<organism evidence="1 2">
    <name type="scientific">Aureobasidium melanogenum</name>
    <name type="common">Aureobasidium pullulans var. melanogenum</name>
    <dbReference type="NCBI Taxonomy" id="46634"/>
    <lineage>
        <taxon>Eukaryota</taxon>
        <taxon>Fungi</taxon>
        <taxon>Dikarya</taxon>
        <taxon>Ascomycota</taxon>
        <taxon>Pezizomycotina</taxon>
        <taxon>Dothideomycetes</taxon>
        <taxon>Dothideomycetidae</taxon>
        <taxon>Dothideales</taxon>
        <taxon>Saccotheciaceae</taxon>
        <taxon>Aureobasidium</taxon>
    </lineage>
</organism>
<gene>
    <name evidence="1" type="ORF">KCV03_g71</name>
</gene>
<dbReference type="AlphaFoldDB" id="A0A9P8KCF5"/>
<protein>
    <submittedName>
        <fullName evidence="1">Uncharacterized protein</fullName>
    </submittedName>
</protein>
<reference evidence="1" key="2">
    <citation type="submission" date="2021-08" db="EMBL/GenBank/DDBJ databases">
        <authorList>
            <person name="Gostincar C."/>
            <person name="Sun X."/>
            <person name="Song Z."/>
            <person name="Gunde-Cimerman N."/>
        </authorList>
    </citation>
    <scope>NUCLEOTIDE SEQUENCE</scope>
    <source>
        <strain evidence="1">EXF-8016</strain>
    </source>
</reference>
<evidence type="ECO:0000313" key="1">
    <source>
        <dbReference type="EMBL" id="KAH0237787.1"/>
    </source>
</evidence>
<accession>A0A9P8KCF5</accession>
<comment type="caution">
    <text evidence="1">The sequence shown here is derived from an EMBL/GenBank/DDBJ whole genome shotgun (WGS) entry which is preliminary data.</text>
</comment>
<reference evidence="1" key="1">
    <citation type="journal article" date="2021" name="J Fungi (Basel)">
        <title>Virulence traits and population genomics of the black yeast Aureobasidium melanogenum.</title>
        <authorList>
            <person name="Cernosa A."/>
            <person name="Sun X."/>
            <person name="Gostincar C."/>
            <person name="Fang C."/>
            <person name="Gunde-Cimerman N."/>
            <person name="Song Z."/>
        </authorList>
    </citation>
    <scope>NUCLEOTIDE SEQUENCE</scope>
    <source>
        <strain evidence="1">EXF-8016</strain>
    </source>
</reference>
<dbReference type="Proteomes" id="UP000767238">
    <property type="component" value="Unassembled WGS sequence"/>
</dbReference>
<evidence type="ECO:0000313" key="2">
    <source>
        <dbReference type="Proteomes" id="UP000767238"/>
    </source>
</evidence>